<evidence type="ECO:0000256" key="7">
    <source>
        <dbReference type="SAM" id="MobiDB-lite"/>
    </source>
</evidence>
<dbReference type="PROSITE" id="PS50888">
    <property type="entry name" value="BHLH"/>
    <property type="match status" value="1"/>
</dbReference>
<dbReference type="InterPro" id="IPR001610">
    <property type="entry name" value="PAC"/>
</dbReference>
<comment type="subcellular location">
    <subcellularLocation>
        <location evidence="1">Nucleus</location>
    </subcellularLocation>
</comment>
<name>A0A8W8N1W9_MAGGI</name>
<dbReference type="SMART" id="SM00086">
    <property type="entry name" value="PAC"/>
    <property type="match status" value="1"/>
</dbReference>
<evidence type="ECO:0000259" key="8">
    <source>
        <dbReference type="PROSITE" id="PS50112"/>
    </source>
</evidence>
<feature type="compositionally biased region" description="Polar residues" evidence="7">
    <location>
        <begin position="468"/>
        <end position="489"/>
    </location>
</feature>
<dbReference type="PROSITE" id="PS50112">
    <property type="entry name" value="PAS"/>
    <property type="match status" value="2"/>
</dbReference>
<dbReference type="Pfam" id="PF00989">
    <property type="entry name" value="PAS"/>
    <property type="match status" value="1"/>
</dbReference>
<feature type="compositionally biased region" description="Acidic residues" evidence="7">
    <location>
        <begin position="1045"/>
        <end position="1067"/>
    </location>
</feature>
<dbReference type="InterPro" id="IPR035965">
    <property type="entry name" value="PAS-like_dom_sf"/>
</dbReference>
<dbReference type="SMART" id="SM00353">
    <property type="entry name" value="HLH"/>
    <property type="match status" value="1"/>
</dbReference>
<dbReference type="EnsemblMetazoa" id="G4289.1">
    <property type="protein sequence ID" value="G4289.1:cds"/>
    <property type="gene ID" value="G4289"/>
</dbReference>
<dbReference type="CDD" id="cd00130">
    <property type="entry name" value="PAS"/>
    <property type="match status" value="2"/>
</dbReference>
<dbReference type="PANTHER" id="PTHR23042">
    <property type="entry name" value="CIRCADIAN PROTEIN CLOCK/ARNT/BMAL/PAS"/>
    <property type="match status" value="1"/>
</dbReference>
<accession>A0A8W8N1W9</accession>
<evidence type="ECO:0000256" key="6">
    <source>
        <dbReference type="ARBA" id="ARBA00023242"/>
    </source>
</evidence>
<dbReference type="GO" id="GO:0005634">
    <property type="term" value="C:nucleus"/>
    <property type="evidence" value="ECO:0007669"/>
    <property type="project" value="UniProtKB-SubCell"/>
</dbReference>
<evidence type="ECO:0000256" key="3">
    <source>
        <dbReference type="ARBA" id="ARBA00023015"/>
    </source>
</evidence>
<evidence type="ECO:0000259" key="9">
    <source>
        <dbReference type="PROSITE" id="PS50888"/>
    </source>
</evidence>
<dbReference type="InterPro" id="IPR000014">
    <property type="entry name" value="PAS"/>
</dbReference>
<dbReference type="SUPFAM" id="SSF47459">
    <property type="entry name" value="HLH, helix-loop-helix DNA-binding domain"/>
    <property type="match status" value="1"/>
</dbReference>
<dbReference type="Pfam" id="PF25273">
    <property type="entry name" value="DUF7869"/>
    <property type="match status" value="1"/>
</dbReference>
<dbReference type="NCBIfam" id="TIGR00229">
    <property type="entry name" value="sensory_box"/>
    <property type="match status" value="1"/>
</dbReference>
<feature type="region of interest" description="Disordered" evidence="7">
    <location>
        <begin position="1042"/>
        <end position="1069"/>
    </location>
</feature>
<organism evidence="10 11">
    <name type="scientific">Magallana gigas</name>
    <name type="common">Pacific oyster</name>
    <name type="synonym">Crassostrea gigas</name>
    <dbReference type="NCBI Taxonomy" id="29159"/>
    <lineage>
        <taxon>Eukaryota</taxon>
        <taxon>Metazoa</taxon>
        <taxon>Spiralia</taxon>
        <taxon>Lophotrochozoa</taxon>
        <taxon>Mollusca</taxon>
        <taxon>Bivalvia</taxon>
        <taxon>Autobranchia</taxon>
        <taxon>Pteriomorphia</taxon>
        <taxon>Ostreida</taxon>
        <taxon>Ostreoidea</taxon>
        <taxon>Ostreidae</taxon>
        <taxon>Magallana</taxon>
    </lineage>
</organism>
<dbReference type="Proteomes" id="UP000005408">
    <property type="component" value="Unassembled WGS sequence"/>
</dbReference>
<feature type="domain" description="PAS" evidence="8">
    <location>
        <begin position="367"/>
        <end position="419"/>
    </location>
</feature>
<evidence type="ECO:0000256" key="1">
    <source>
        <dbReference type="ARBA" id="ARBA00004123"/>
    </source>
</evidence>
<dbReference type="GO" id="GO:0003700">
    <property type="term" value="F:DNA-binding transcription factor activity"/>
    <property type="evidence" value="ECO:0007669"/>
    <property type="project" value="InterPro"/>
</dbReference>
<dbReference type="InterPro" id="IPR057191">
    <property type="entry name" value="DUF7869"/>
</dbReference>
<evidence type="ECO:0000313" key="11">
    <source>
        <dbReference type="Proteomes" id="UP000005408"/>
    </source>
</evidence>
<evidence type="ECO:0000256" key="5">
    <source>
        <dbReference type="ARBA" id="ARBA00023163"/>
    </source>
</evidence>
<evidence type="ECO:0000256" key="2">
    <source>
        <dbReference type="ARBA" id="ARBA00022737"/>
    </source>
</evidence>
<feature type="domain" description="PAS" evidence="8">
    <location>
        <begin position="168"/>
        <end position="225"/>
    </location>
</feature>
<feature type="compositionally biased region" description="Polar residues" evidence="7">
    <location>
        <begin position="799"/>
        <end position="819"/>
    </location>
</feature>
<dbReference type="GO" id="GO:0005737">
    <property type="term" value="C:cytoplasm"/>
    <property type="evidence" value="ECO:0007669"/>
    <property type="project" value="InterPro"/>
</dbReference>
<protein>
    <recommendedName>
        <fullName evidence="12">Aryl hydrocarbon receptor nuclear translocator-like protein 1</fullName>
    </recommendedName>
</protein>
<dbReference type="InterPro" id="IPR013767">
    <property type="entry name" value="PAS_fold"/>
</dbReference>
<dbReference type="Pfam" id="PF00010">
    <property type="entry name" value="HLH"/>
    <property type="match status" value="1"/>
</dbReference>
<dbReference type="SMART" id="SM00091">
    <property type="entry name" value="PAS"/>
    <property type="match status" value="2"/>
</dbReference>
<evidence type="ECO:0000313" key="10">
    <source>
        <dbReference type="EnsemblMetazoa" id="G4289.1:cds"/>
    </source>
</evidence>
<feature type="compositionally biased region" description="Basic and acidic residues" evidence="7">
    <location>
        <begin position="820"/>
        <end position="836"/>
    </location>
</feature>
<dbReference type="Gene3D" id="4.10.280.10">
    <property type="entry name" value="Helix-loop-helix DNA-binding domain"/>
    <property type="match status" value="1"/>
</dbReference>
<dbReference type="GO" id="GO:0046983">
    <property type="term" value="F:protein dimerization activity"/>
    <property type="evidence" value="ECO:0007669"/>
    <property type="project" value="InterPro"/>
</dbReference>
<dbReference type="InterPro" id="IPR011598">
    <property type="entry name" value="bHLH_dom"/>
</dbReference>
<feature type="domain" description="BHLH" evidence="9">
    <location>
        <begin position="90"/>
        <end position="143"/>
    </location>
</feature>
<dbReference type="InterPro" id="IPR050933">
    <property type="entry name" value="Circadian_TF"/>
</dbReference>
<dbReference type="GO" id="GO:0003677">
    <property type="term" value="F:DNA binding"/>
    <property type="evidence" value="ECO:0007669"/>
    <property type="project" value="UniProtKB-KW"/>
</dbReference>
<feature type="region of interest" description="Disordered" evidence="7">
    <location>
        <begin position="468"/>
        <end position="508"/>
    </location>
</feature>
<dbReference type="SUPFAM" id="SSF55785">
    <property type="entry name" value="PYP-like sensor domain (PAS domain)"/>
    <property type="match status" value="2"/>
</dbReference>
<dbReference type="Gene3D" id="3.30.450.20">
    <property type="entry name" value="PAS domain"/>
    <property type="match status" value="2"/>
</dbReference>
<reference evidence="10" key="1">
    <citation type="submission" date="2022-08" db="UniProtKB">
        <authorList>
            <consortium name="EnsemblMetazoa"/>
        </authorList>
    </citation>
    <scope>IDENTIFICATION</scope>
    <source>
        <strain evidence="10">05x7-T-G4-1.051#20</strain>
    </source>
</reference>
<dbReference type="InterPro" id="IPR036638">
    <property type="entry name" value="HLH_DNA-bd_sf"/>
</dbReference>
<feature type="compositionally biased region" description="Basic and acidic residues" evidence="7">
    <location>
        <begin position="490"/>
        <end position="506"/>
    </location>
</feature>
<proteinExistence type="predicted"/>
<keyword evidence="3" id="KW-0805">Transcription regulation</keyword>
<evidence type="ECO:0000256" key="4">
    <source>
        <dbReference type="ARBA" id="ARBA00023125"/>
    </source>
</evidence>
<feature type="region of interest" description="Disordered" evidence="7">
    <location>
        <begin position="799"/>
        <end position="839"/>
    </location>
</feature>
<feature type="compositionally biased region" description="Basic and acidic residues" evidence="7">
    <location>
        <begin position="92"/>
        <end position="101"/>
    </location>
</feature>
<keyword evidence="11" id="KW-1185">Reference proteome</keyword>
<feature type="compositionally biased region" description="Polar residues" evidence="7">
    <location>
        <begin position="78"/>
        <end position="91"/>
    </location>
</feature>
<keyword evidence="5" id="KW-0804">Transcription</keyword>
<dbReference type="GO" id="GO:0005667">
    <property type="term" value="C:transcription regulator complex"/>
    <property type="evidence" value="ECO:0007669"/>
    <property type="project" value="InterPro"/>
</dbReference>
<keyword evidence="4" id="KW-0238">DNA-binding</keyword>
<dbReference type="InterPro" id="IPR001067">
    <property type="entry name" value="Nuc_translocat"/>
</dbReference>
<dbReference type="PRINTS" id="PR00785">
    <property type="entry name" value="NCTRNSLOCATR"/>
</dbReference>
<keyword evidence="2" id="KW-0677">Repeat</keyword>
<dbReference type="Pfam" id="PF14598">
    <property type="entry name" value="PAS_11"/>
    <property type="match status" value="1"/>
</dbReference>
<evidence type="ECO:0008006" key="12">
    <source>
        <dbReference type="Google" id="ProtNLM"/>
    </source>
</evidence>
<sequence>MDSTPDFNLFDNLFLPPDQGSLMEPSLPGLDKIPGGIGPYLNHHRKRGSVDWETTSPTMDTNDDNSFMDFDHRKYNSKAKNSMMDPQSGNDRQNHSEIEKRRRDKMNAYITELSSMLPMCNAMNRKLDKLTVLRMAVQHLKSLREGAAMSIPEARPSFLSDDDLKHLILEAAEGFLFVVSCDRARILYVSESVRNILNYTRLDLIGQSLLDYLHPHDINKVKEQLSASDVYPRERLIDARTMMPVKTEMIRRPTYLCSGARRSFFCRMKSGSSMSYLGLKSEKEMDLELCSRKKKSDRKSFTVIHCTGYLKSWPSSSLDMKEQDDSEDNCDLSCLVAVGQIKTSCDKKIIDRDSNINVRPIEYVSRMSIDGKFTFVDQGATILLGYLPQELLGTSVYEFYHQEDIASMSDIHRKVLKSKEKVKTNVYRFKIKDGSFIHLRSECFSFRNPWTKEVEYIVSTNTFVPEQEVTSSGQSVDAGSEVMDSSNNWEFKDDNQSTSGEKKKSEAGAVAMGTKLGAGRIGRQIAEEMIEMQRGFNTTLADSTNSVPVASPAAIPGKHFGLTNGLAVKVPVPLSEPPVATATEVAVSSEVAATLASQVAVTRKNGLTVPTQSTSTGSVASTSAETNLIEGVIAEQESTENETGQSSEHGNDEAAMSIIMSLLEADAGLGGPIDFNDLPWPLCLVDSGFAHIRKLFEVLKSKEKVKTNVYRFKIKDGSFIHLRSECFSSGIHGPKKWSTLYQPTPLSRECKQCKALTSPISISFTASVILTNISYMTVIPLNYAKESTREKYMIREQEVTSSGQSVDAGSEVMDSSNNWEFKDDNQSTSGEKKKSEAGAVAMGTKLGAGRIGRQIAEEMIEMQRALTHSWQIVQTLSLLLAQQPFRYFLYLNPQLQQQQRLLCPVRFSNFSEPGGCDRKNGLTVPLSLPHRHSEIGGRSVHLHRCTEIEEGGRLHPAGLLASYDCEILRRPDLQGSSLGPGSGNVFREEELDNLFREHFGLDTNTCSGLSQSNKSTDTSSSDDDGEDEIDVNQVVNHRVSQLLENDQDAIPDEENTGEENPDTEEDSNSFKCNCSNNCFENFNATEIRDHIYRLREMAKDEKEMFIMGSVKQIGSKKITSKRKERKRLRYDYSFQGQNICRQAFLIINDCTEKVLKNINRHLNEIGAVPREHRNTGKKPHHALKYEDIHNAITFIVNYAAEVGMPQPEAPRGSDGIPPIFLPSSDTKKGIHERYIASCQGTDVRALKISSFEEAWLKCVPYIRISKPRDDVCQRCERLRKQVIDAVTEEEKLTLPHHSRQMGPTYFVQLRRVQVFGVRIDGLSRQMNYVIDEDQTIGQDGTLTNGPNAVISMLDHALTENGFGERKCFLHADNCSGQNKNQYMLGYLCWRVMTGRHEEIEYSMQIPGHTRCLVDSGFAHIRKLFRRSDVDSVGQFHTLINKSAATNEAVPFQSAAWKWRNWKSILSSQFRAVKGIRRFHHFRVTADDPWTVYLKERIDGVGKPMSIRKRGATPFDATELPEEIIPPGLTLERQQYLYRNVRPYVRPAHQDELCPTPAEE</sequence>
<feature type="region of interest" description="Disordered" evidence="7">
    <location>
        <begin position="78"/>
        <end position="101"/>
    </location>
</feature>
<feature type="region of interest" description="Disordered" evidence="7">
    <location>
        <begin position="1006"/>
        <end position="1027"/>
    </location>
</feature>
<keyword evidence="6" id="KW-0539">Nucleus</keyword>